<organism evidence="3 4">
    <name type="scientific">Candidatus Methanodesulfokora washburnensis</name>
    <dbReference type="NCBI Taxonomy" id="2478471"/>
    <lineage>
        <taxon>Archaea</taxon>
        <taxon>Thermoproteota</taxon>
        <taxon>Candidatus Korarchaeia</taxon>
        <taxon>Candidatus Korarchaeia incertae sedis</taxon>
        <taxon>Candidatus Methanodesulfokora</taxon>
    </lineage>
</organism>
<evidence type="ECO:0000313" key="3">
    <source>
        <dbReference type="EMBL" id="RSN77703.1"/>
    </source>
</evidence>
<dbReference type="AlphaFoldDB" id="A0A3R9QJ11"/>
<feature type="transmembrane region" description="Helical" evidence="2">
    <location>
        <begin position="41"/>
        <end position="59"/>
    </location>
</feature>
<name>A0A3R9QJ11_9CREN</name>
<evidence type="ECO:0000256" key="1">
    <source>
        <dbReference type="SAM" id="Coils"/>
    </source>
</evidence>
<sequence>MVCYQMKIVKKGSLSISKKKGEILNIFKETPYCFSLMERQILAVIMCALLLSSIVQPVFGSKSEKATSLDQNSLLDQKEGQEDNQKEIEELLREFEEVFYKEANLTSVIDEAIVVGFLTKGIEELRDHLLGYELNPGIKNSLVMKLNNALEKAKDASRFVLEGRKNQADNMINASANILSSFINEVEALKGKKIPEEAAEQLIKLAEDLIEGSRLRGYPVVKIIQYSDLSLADSLRLEIEGIHEKLREVIDELREKGVQIEVKIVSGSPGHIMIILYYGAFMVLLYPIAEWIAYHLTEEVDYLLKREGKVLTSTDRQRLYYVNLLIIELILTVTVPKAVEEIMPIIIMERLGLVPIGTATPYLILKLYQDEAIRKLLEETLALSEKELLSIILRWLGGTVVVILVYKGVTYKDPWARYAGATIDIPIDTQFWITQPWSVMGVVAGSFCFIKALEVTKGVHTTWLGISSIPGLEWSGWIYANGSLIGRSDAINRYNPLSATFNTSMLGPSHSLARIYAVPSNVTAQAGSSVSVLIVAEWSEQPGNMSIEVGYPVEIGNHTISYSVKLVNQSYNTVFYNVTFNLPSDLPHGNYKLLIVGLDTRDMSAQICYLTVVCSG</sequence>
<comment type="caution">
    <text evidence="3">The sequence shown here is derived from an EMBL/GenBank/DDBJ whole genome shotgun (WGS) entry which is preliminary data.</text>
</comment>
<feature type="coiled-coil region" evidence="1">
    <location>
        <begin position="232"/>
        <end position="263"/>
    </location>
</feature>
<protein>
    <submittedName>
        <fullName evidence="3">Uncharacterized protein</fullName>
    </submittedName>
</protein>
<proteinExistence type="predicted"/>
<dbReference type="Proteomes" id="UP000277582">
    <property type="component" value="Unassembled WGS sequence"/>
</dbReference>
<keyword evidence="2" id="KW-1133">Transmembrane helix</keyword>
<evidence type="ECO:0000256" key="2">
    <source>
        <dbReference type="SAM" id="Phobius"/>
    </source>
</evidence>
<keyword evidence="2" id="KW-0472">Membrane</keyword>
<evidence type="ECO:0000313" key="4">
    <source>
        <dbReference type="Proteomes" id="UP000277582"/>
    </source>
</evidence>
<keyword evidence="4" id="KW-1185">Reference proteome</keyword>
<keyword evidence="2" id="KW-0812">Transmembrane</keyword>
<reference evidence="3 4" key="1">
    <citation type="submission" date="2018-10" db="EMBL/GenBank/DDBJ databases">
        <title>Co-occurring genomic capacity for anaerobic methane metabolism and dissimilatory sulfite reduction discovered in the Korarchaeota.</title>
        <authorList>
            <person name="Mckay L.J."/>
            <person name="Dlakic M."/>
            <person name="Fields M.W."/>
            <person name="Delmont T.O."/>
            <person name="Eren A.M."/>
            <person name="Jay Z.J."/>
            <person name="Klingelsmith K.B."/>
            <person name="Rusch D.B."/>
            <person name="Inskeep W.P."/>
        </authorList>
    </citation>
    <scope>NUCLEOTIDE SEQUENCE [LARGE SCALE GENOMIC DNA]</scope>
    <source>
        <strain evidence="3 4">MDKW</strain>
    </source>
</reference>
<accession>A0A3R9QJ11</accession>
<feature type="transmembrane region" description="Helical" evidence="2">
    <location>
        <begin position="388"/>
        <end position="406"/>
    </location>
</feature>
<feature type="transmembrane region" description="Helical" evidence="2">
    <location>
        <begin position="275"/>
        <end position="294"/>
    </location>
</feature>
<keyword evidence="1" id="KW-0175">Coiled coil</keyword>
<feature type="transmembrane region" description="Helical" evidence="2">
    <location>
        <begin position="351"/>
        <end position="368"/>
    </location>
</feature>
<feature type="transmembrane region" description="Helical" evidence="2">
    <location>
        <begin position="319"/>
        <end position="339"/>
    </location>
</feature>
<gene>
    <name evidence="3" type="ORF">D6D85_02465</name>
</gene>
<dbReference type="EMBL" id="RCOS01000030">
    <property type="protein sequence ID" value="RSN77703.1"/>
    <property type="molecule type" value="Genomic_DNA"/>
</dbReference>